<dbReference type="Proteomes" id="UP000254150">
    <property type="component" value="Unassembled WGS sequence"/>
</dbReference>
<proteinExistence type="predicted"/>
<protein>
    <submittedName>
        <fullName evidence="1">Ethanolamine transporter</fullName>
    </submittedName>
</protein>
<evidence type="ECO:0000313" key="1">
    <source>
        <dbReference type="EMBL" id="SUP36612.1"/>
    </source>
</evidence>
<dbReference type="EMBL" id="UHID01000005">
    <property type="protein sequence ID" value="SUP36612.1"/>
    <property type="molecule type" value="Genomic_DNA"/>
</dbReference>
<dbReference type="AlphaFoldDB" id="A0A380NBV8"/>
<name>A0A380NBV8_STRGR</name>
<organism evidence="1 2">
    <name type="scientific">Streptomyces griseus</name>
    <dbReference type="NCBI Taxonomy" id="1911"/>
    <lineage>
        <taxon>Bacteria</taxon>
        <taxon>Bacillati</taxon>
        <taxon>Actinomycetota</taxon>
        <taxon>Actinomycetes</taxon>
        <taxon>Kitasatosporales</taxon>
        <taxon>Streptomycetaceae</taxon>
        <taxon>Streptomyces</taxon>
    </lineage>
</organism>
<reference evidence="1 2" key="1">
    <citation type="submission" date="2018-06" db="EMBL/GenBank/DDBJ databases">
        <authorList>
            <consortium name="Pathogen Informatics"/>
            <person name="Doyle S."/>
        </authorList>
    </citation>
    <scope>NUCLEOTIDE SEQUENCE [LARGE SCALE GENOMIC DNA]</scope>
    <source>
        <strain evidence="1 2">NCTC7807</strain>
    </source>
</reference>
<accession>A0A380NBV8</accession>
<gene>
    <name evidence="1" type="ORF">NCTC7807_02324</name>
</gene>
<evidence type="ECO:0000313" key="2">
    <source>
        <dbReference type="Proteomes" id="UP000254150"/>
    </source>
</evidence>
<sequence>MTSSVALTPACAALVAAFLVDVAADVIALVVHGVAVACFGLPSRHHPVAKAPEEEFAALAAAEAALDRG</sequence>